<dbReference type="Gene3D" id="3.90.1530.10">
    <property type="entry name" value="Conserved hypothetical protein from pyrococcus furiosus pfu- 392566-001, ParB domain"/>
    <property type="match status" value="1"/>
</dbReference>
<sequence>MTPAPSDRGPLVTGMAETITDVPIRDVLPADSPRLSGECHNHVELLAESGDDLPPIIVDRRSMRVIDGMHRLRAAVLRGESTIPVRFFDGAACDVFQLSVLLNVAHGLPLTLADRRAAAARILDAQPHLSDRAVARVVGLSPKTVTSVRQQSGSEQAVRVGRDGRLRPVSSAQGRRIASMIFAERPDASLREVARNAGISPATARDVRCRLGRDEDPVPPRLLEAEQAWRNGGPDAAEPDGAEHESRQRDTRRKVVETARRSRDPRLTLAGLCRDPSLKFTHSGRRLLIWLSRHVPCPSESSRLADTIPPHTTRVVAQLARQCAAEWIALANRLEDPHQDQGPELLPSGTEDANR</sequence>
<dbReference type="AlphaFoldDB" id="A0A6J4QAB7"/>
<feature type="domain" description="ParB-like N-terminal" evidence="2">
    <location>
        <begin position="20"/>
        <end position="104"/>
    </location>
</feature>
<feature type="region of interest" description="Disordered" evidence="1">
    <location>
        <begin position="334"/>
        <end position="355"/>
    </location>
</feature>
<name>A0A6J4QAB7_9PSEU</name>
<organism evidence="3">
    <name type="scientific">uncultured Pseudonocardia sp</name>
    <dbReference type="NCBI Taxonomy" id="211455"/>
    <lineage>
        <taxon>Bacteria</taxon>
        <taxon>Bacillati</taxon>
        <taxon>Actinomycetota</taxon>
        <taxon>Actinomycetes</taxon>
        <taxon>Pseudonocardiales</taxon>
        <taxon>Pseudonocardiaceae</taxon>
        <taxon>Pseudonocardia</taxon>
        <taxon>environmental samples</taxon>
    </lineage>
</organism>
<feature type="region of interest" description="Disordered" evidence="1">
    <location>
        <begin position="230"/>
        <end position="261"/>
    </location>
</feature>
<feature type="compositionally biased region" description="Basic and acidic residues" evidence="1">
    <location>
        <begin position="241"/>
        <end position="261"/>
    </location>
</feature>
<evidence type="ECO:0000256" key="1">
    <source>
        <dbReference type="SAM" id="MobiDB-lite"/>
    </source>
</evidence>
<dbReference type="InterPro" id="IPR036086">
    <property type="entry name" value="ParB/Sulfiredoxin_sf"/>
</dbReference>
<dbReference type="EMBL" id="CADCUS010000488">
    <property type="protein sequence ID" value="CAA9432541.1"/>
    <property type="molecule type" value="Genomic_DNA"/>
</dbReference>
<proteinExistence type="predicted"/>
<evidence type="ECO:0000313" key="3">
    <source>
        <dbReference type="EMBL" id="CAA9432541.1"/>
    </source>
</evidence>
<gene>
    <name evidence="3" type="ORF">AVDCRST_MAG66-3786</name>
</gene>
<evidence type="ECO:0000259" key="2">
    <source>
        <dbReference type="SMART" id="SM00470"/>
    </source>
</evidence>
<dbReference type="SUPFAM" id="SSF110849">
    <property type="entry name" value="ParB/Sulfiredoxin"/>
    <property type="match status" value="1"/>
</dbReference>
<dbReference type="SMART" id="SM00470">
    <property type="entry name" value="ParB"/>
    <property type="match status" value="1"/>
</dbReference>
<dbReference type="InterPro" id="IPR003115">
    <property type="entry name" value="ParB_N"/>
</dbReference>
<reference evidence="3" key="1">
    <citation type="submission" date="2020-02" db="EMBL/GenBank/DDBJ databases">
        <authorList>
            <person name="Meier V. D."/>
        </authorList>
    </citation>
    <scope>NUCLEOTIDE SEQUENCE</scope>
    <source>
        <strain evidence="3">AVDCRST_MAG66</strain>
    </source>
</reference>
<accession>A0A6J4QAB7</accession>
<protein>
    <recommendedName>
        <fullName evidence="2">ParB-like N-terminal domain-containing protein</fullName>
    </recommendedName>
</protein>